<comment type="subcellular location">
    <subcellularLocation>
        <location evidence="1">Membrane</location>
        <topology evidence="1">Multi-pass membrane protein</topology>
    </subcellularLocation>
</comment>
<name>A0A9Y2AJX7_9FIRM</name>
<feature type="transmembrane region" description="Helical" evidence="5">
    <location>
        <begin position="354"/>
        <end position="373"/>
    </location>
</feature>
<dbReference type="KEGG" id="sgbi:P3F81_01705"/>
<feature type="transmembrane region" description="Helical" evidence="5">
    <location>
        <begin position="379"/>
        <end position="395"/>
    </location>
</feature>
<feature type="transmembrane region" description="Helical" evidence="5">
    <location>
        <begin position="55"/>
        <end position="74"/>
    </location>
</feature>
<evidence type="ECO:0000259" key="6">
    <source>
        <dbReference type="Pfam" id="PF04932"/>
    </source>
</evidence>
<feature type="transmembrane region" description="Helical" evidence="5">
    <location>
        <begin position="225"/>
        <end position="245"/>
    </location>
</feature>
<dbReference type="InterPro" id="IPR051533">
    <property type="entry name" value="WaaL-like"/>
</dbReference>
<dbReference type="AlphaFoldDB" id="A0A9Y2AJX7"/>
<accession>A0A9Y2AJX7</accession>
<dbReference type="EMBL" id="CP120678">
    <property type="protein sequence ID" value="WIW71068.1"/>
    <property type="molecule type" value="Genomic_DNA"/>
</dbReference>
<evidence type="ECO:0000256" key="5">
    <source>
        <dbReference type="SAM" id="Phobius"/>
    </source>
</evidence>
<evidence type="ECO:0000313" key="8">
    <source>
        <dbReference type="Proteomes" id="UP001243623"/>
    </source>
</evidence>
<dbReference type="PANTHER" id="PTHR37422:SF13">
    <property type="entry name" value="LIPOPOLYSACCHARIDE BIOSYNTHESIS PROTEIN PA4999-RELATED"/>
    <property type="match status" value="1"/>
</dbReference>
<keyword evidence="4 5" id="KW-0472">Membrane</keyword>
<feature type="transmembrane region" description="Helical" evidence="5">
    <location>
        <begin position="323"/>
        <end position="342"/>
    </location>
</feature>
<feature type="transmembrane region" description="Helical" evidence="5">
    <location>
        <begin position="86"/>
        <end position="103"/>
    </location>
</feature>
<evidence type="ECO:0000256" key="4">
    <source>
        <dbReference type="ARBA" id="ARBA00023136"/>
    </source>
</evidence>
<evidence type="ECO:0000313" key="7">
    <source>
        <dbReference type="EMBL" id="WIW71068.1"/>
    </source>
</evidence>
<feature type="transmembrane region" description="Helical" evidence="5">
    <location>
        <begin position="12"/>
        <end position="43"/>
    </location>
</feature>
<feature type="transmembrane region" description="Helical" evidence="5">
    <location>
        <begin position="110"/>
        <end position="129"/>
    </location>
</feature>
<evidence type="ECO:0000256" key="3">
    <source>
        <dbReference type="ARBA" id="ARBA00022989"/>
    </source>
</evidence>
<feature type="domain" description="O-antigen ligase-related" evidence="6">
    <location>
        <begin position="185"/>
        <end position="330"/>
    </location>
</feature>
<proteinExistence type="predicted"/>
<dbReference type="Pfam" id="PF04932">
    <property type="entry name" value="Wzy_C"/>
    <property type="match status" value="1"/>
</dbReference>
<evidence type="ECO:0000256" key="2">
    <source>
        <dbReference type="ARBA" id="ARBA00022692"/>
    </source>
</evidence>
<feature type="transmembrane region" description="Helical" evidence="5">
    <location>
        <begin position="179"/>
        <end position="195"/>
    </location>
</feature>
<dbReference type="InterPro" id="IPR007016">
    <property type="entry name" value="O-antigen_ligase-rel_domated"/>
</dbReference>
<sequence>MSSNIGKLDRYIYIIICLFAVTSCINNVIANNILAIGVLLGIIRCYKERLNIKIYKGYIQAILIFFGFIFISIFVSPDILKSSKEFWRYFNRMFAFLLILFFAREKKQILTIFFAFLLSMFINNLYAAYKGAFFIYNGVQNMRITGFENGIIIFAGHLLIMLPILFILIFNKQIKNKGYLKYILLAFIISFIALLENGTRIAWLAMGIILPLIFILKVQNLKKILFTGCIGLLFVGIFVYMSPFLQTRLYSFIDYKNTSNQGHYMIARDSIELIKDNPIMGVGLGRYKEVFNEEYRSEEHFRLEDGFTPHAHNNTLTLWAETGIFGCMTFWYMYLSFLYYSFRRWLKEKNDSDLMFFMITLATVLQGITDYSFGLNQVVKIYFCMLAIYLNYQIYEKQVETIK</sequence>
<keyword evidence="2 5" id="KW-0812">Transmembrane</keyword>
<dbReference type="PANTHER" id="PTHR37422">
    <property type="entry name" value="TEICHURONIC ACID BIOSYNTHESIS PROTEIN TUAE"/>
    <property type="match status" value="1"/>
</dbReference>
<keyword evidence="8" id="KW-1185">Reference proteome</keyword>
<feature type="transmembrane region" description="Helical" evidence="5">
    <location>
        <begin position="149"/>
        <end position="170"/>
    </location>
</feature>
<organism evidence="7 8">
    <name type="scientific">Selenobaculum gibii</name>
    <dbReference type="NCBI Taxonomy" id="3054208"/>
    <lineage>
        <taxon>Bacteria</taxon>
        <taxon>Bacillati</taxon>
        <taxon>Bacillota</taxon>
        <taxon>Negativicutes</taxon>
        <taxon>Selenomonadales</taxon>
        <taxon>Selenomonadaceae</taxon>
        <taxon>Selenobaculum</taxon>
    </lineage>
</organism>
<protein>
    <submittedName>
        <fullName evidence="7">O-antigen ligase family protein</fullName>
    </submittedName>
</protein>
<keyword evidence="3 5" id="KW-1133">Transmembrane helix</keyword>
<dbReference type="Proteomes" id="UP001243623">
    <property type="component" value="Chromosome"/>
</dbReference>
<reference evidence="7" key="1">
    <citation type="submission" date="2023-03" db="EMBL/GenBank/DDBJ databases">
        <title>Selenobaculum gbiensis gen. nov. sp. nov., a new bacterium isolated from the gut microbiota of IBD patient.</title>
        <authorList>
            <person name="Yeo S."/>
            <person name="Park H."/>
            <person name="Huh C.S."/>
        </authorList>
    </citation>
    <scope>NUCLEOTIDE SEQUENCE</scope>
    <source>
        <strain evidence="7">ICN-92133</strain>
    </source>
</reference>
<dbReference type="GO" id="GO:0016874">
    <property type="term" value="F:ligase activity"/>
    <property type="evidence" value="ECO:0007669"/>
    <property type="project" value="UniProtKB-KW"/>
</dbReference>
<evidence type="ECO:0000256" key="1">
    <source>
        <dbReference type="ARBA" id="ARBA00004141"/>
    </source>
</evidence>
<dbReference type="GO" id="GO:0016020">
    <property type="term" value="C:membrane"/>
    <property type="evidence" value="ECO:0007669"/>
    <property type="project" value="UniProtKB-SubCell"/>
</dbReference>
<feature type="transmembrane region" description="Helical" evidence="5">
    <location>
        <begin position="201"/>
        <end position="218"/>
    </location>
</feature>
<keyword evidence="7" id="KW-0436">Ligase</keyword>
<dbReference type="RefSeq" id="WP_147666930.1">
    <property type="nucleotide sequence ID" value="NZ_CP120678.1"/>
</dbReference>
<dbReference type="PROSITE" id="PS51257">
    <property type="entry name" value="PROKAR_LIPOPROTEIN"/>
    <property type="match status" value="1"/>
</dbReference>
<gene>
    <name evidence="7" type="ORF">P3F81_01705</name>
</gene>